<gene>
    <name evidence="3" type="ORF">OKA104_LOCUS25848</name>
    <name evidence="2" type="ORF">VCS650_LOCUS37543</name>
</gene>
<dbReference type="OrthoDB" id="9989256at2759"/>
<feature type="compositionally biased region" description="Low complexity" evidence="1">
    <location>
        <begin position="103"/>
        <end position="117"/>
    </location>
</feature>
<name>A0A819JEF4_9BILA</name>
<feature type="compositionally biased region" description="Low complexity" evidence="1">
    <location>
        <begin position="84"/>
        <end position="95"/>
    </location>
</feature>
<evidence type="ECO:0000256" key="1">
    <source>
        <dbReference type="SAM" id="MobiDB-lite"/>
    </source>
</evidence>
<reference evidence="3" key="1">
    <citation type="submission" date="2021-02" db="EMBL/GenBank/DDBJ databases">
        <authorList>
            <person name="Nowell W R."/>
        </authorList>
    </citation>
    <scope>NUCLEOTIDE SEQUENCE</scope>
</reference>
<proteinExistence type="predicted"/>
<feature type="region of interest" description="Disordered" evidence="1">
    <location>
        <begin position="305"/>
        <end position="347"/>
    </location>
</feature>
<dbReference type="EMBL" id="CAJNON010001024">
    <property type="protein sequence ID" value="CAF1418128.1"/>
    <property type="molecule type" value="Genomic_DNA"/>
</dbReference>
<dbReference type="Proteomes" id="UP000663891">
    <property type="component" value="Unassembled WGS sequence"/>
</dbReference>
<dbReference type="EMBL" id="CAJOAY010002206">
    <property type="protein sequence ID" value="CAF3931470.1"/>
    <property type="molecule type" value="Genomic_DNA"/>
</dbReference>
<accession>A0A819JEF4</accession>
<sequence length="347" mass="39220">MSIGKIEFVLRRKNGTASKEPHAPFSSIEYDYPISDSLNINKSDESFHNQQHPYQELSCKLSSSIIVENNDDNGYKTTSTSAMDVDSNSQVSSDNETMPSAYTTTSDDSNKTSNETNIQPSKTFDIITLSKRLMLKPFIAFTKTDATRIYNNTETKNIVIGYLQQHGLIKQIDDLFLSSIPTKKITKYEIGYVKLFPNSQSASNTASFEVKLREKVGITFDDYVGKVLNGENASTSASIINNMFNTVHNKWLLNREWYDKIKAGYFSEYYQNKIICSDTNMSLPMVTVASVSSDDVRDLLDQPRSTLTASQRTNKELRRLGAKRQQAPGDEPSPKRKRKPKRFADDN</sequence>
<comment type="caution">
    <text evidence="3">The sequence shown here is derived from an EMBL/GenBank/DDBJ whole genome shotgun (WGS) entry which is preliminary data.</text>
</comment>
<evidence type="ECO:0000313" key="4">
    <source>
        <dbReference type="Proteomes" id="UP000663881"/>
    </source>
</evidence>
<feature type="region of interest" description="Disordered" evidence="1">
    <location>
        <begin position="72"/>
        <end position="117"/>
    </location>
</feature>
<dbReference type="AlphaFoldDB" id="A0A819JEF4"/>
<dbReference type="Proteomes" id="UP000663881">
    <property type="component" value="Unassembled WGS sequence"/>
</dbReference>
<protein>
    <submittedName>
        <fullName evidence="3">Uncharacterized protein</fullName>
    </submittedName>
</protein>
<evidence type="ECO:0000313" key="3">
    <source>
        <dbReference type="EMBL" id="CAF3931470.1"/>
    </source>
</evidence>
<evidence type="ECO:0000313" key="2">
    <source>
        <dbReference type="EMBL" id="CAF1418128.1"/>
    </source>
</evidence>
<organism evidence="3 4">
    <name type="scientific">Adineta steineri</name>
    <dbReference type="NCBI Taxonomy" id="433720"/>
    <lineage>
        <taxon>Eukaryota</taxon>
        <taxon>Metazoa</taxon>
        <taxon>Spiralia</taxon>
        <taxon>Gnathifera</taxon>
        <taxon>Rotifera</taxon>
        <taxon>Eurotatoria</taxon>
        <taxon>Bdelloidea</taxon>
        <taxon>Adinetida</taxon>
        <taxon>Adinetidae</taxon>
        <taxon>Adineta</taxon>
    </lineage>
</organism>